<gene>
    <name evidence="2" type="ORF">SSOG_04489</name>
</gene>
<evidence type="ECO:0000313" key="2">
    <source>
        <dbReference type="EMBL" id="EFL24775.1"/>
    </source>
</evidence>
<feature type="compositionally biased region" description="Low complexity" evidence="1">
    <location>
        <begin position="1"/>
        <end position="17"/>
    </location>
</feature>
<protein>
    <submittedName>
        <fullName evidence="2">Uncharacterized protein</fullName>
    </submittedName>
</protein>
<dbReference type="Proteomes" id="UP000003963">
    <property type="component" value="Unassembled WGS sequence"/>
</dbReference>
<dbReference type="EMBL" id="GG657754">
    <property type="protein sequence ID" value="EFL24775.1"/>
    <property type="molecule type" value="Genomic_DNA"/>
</dbReference>
<evidence type="ECO:0000256" key="1">
    <source>
        <dbReference type="SAM" id="MobiDB-lite"/>
    </source>
</evidence>
<feature type="region of interest" description="Disordered" evidence="1">
    <location>
        <begin position="1"/>
        <end position="27"/>
    </location>
</feature>
<sequence>MIFGGPVLTGPVPVRGPVRGGGNSRAAAARWSEPGTYVPVPDMEAPGRWRRGMHQRPGF</sequence>
<evidence type="ECO:0000313" key="3">
    <source>
        <dbReference type="Proteomes" id="UP000003963"/>
    </source>
</evidence>
<dbReference type="HOGENOM" id="CLU_2958848_0_0_11"/>
<keyword evidence="3" id="KW-1185">Reference proteome</keyword>
<organism evidence="2 3">
    <name type="scientific">Streptomyces himastatinicus ATCC 53653</name>
    <dbReference type="NCBI Taxonomy" id="457427"/>
    <lineage>
        <taxon>Bacteria</taxon>
        <taxon>Bacillati</taxon>
        <taxon>Actinomycetota</taxon>
        <taxon>Actinomycetes</taxon>
        <taxon>Kitasatosporales</taxon>
        <taxon>Streptomycetaceae</taxon>
        <taxon>Streptomyces</taxon>
        <taxon>Streptomyces violaceusniger group</taxon>
    </lineage>
</organism>
<name>D9W8T7_9ACTN</name>
<proteinExistence type="predicted"/>
<dbReference type="AlphaFoldDB" id="D9W8T7"/>
<accession>D9W8T7</accession>
<reference evidence="2 3" key="1">
    <citation type="submission" date="2009-02" db="EMBL/GenBank/DDBJ databases">
        <title>Annotation of Streptomyces hygroscopicus strain ATCC 53653.</title>
        <authorList>
            <consortium name="The Broad Institute Genome Sequencing Platform"/>
            <consortium name="Broad Institute Microbial Sequencing Center"/>
            <person name="Fischbach M."/>
            <person name="Godfrey P."/>
            <person name="Ward D."/>
            <person name="Young S."/>
            <person name="Zeng Q."/>
            <person name="Koehrsen M."/>
            <person name="Alvarado L."/>
            <person name="Berlin A.M."/>
            <person name="Bochicchio J."/>
            <person name="Borenstein D."/>
            <person name="Chapman S.B."/>
            <person name="Chen Z."/>
            <person name="Engels R."/>
            <person name="Freedman E."/>
            <person name="Gellesch M."/>
            <person name="Goldberg J."/>
            <person name="Griggs A."/>
            <person name="Gujja S."/>
            <person name="Heilman E.R."/>
            <person name="Heiman D.I."/>
            <person name="Hepburn T.A."/>
            <person name="Howarth C."/>
            <person name="Jen D."/>
            <person name="Larson L."/>
            <person name="Lewis B."/>
            <person name="Mehta T."/>
            <person name="Park D."/>
            <person name="Pearson M."/>
            <person name="Richards J."/>
            <person name="Roberts A."/>
            <person name="Saif S."/>
            <person name="Shea T.D."/>
            <person name="Shenoy N."/>
            <person name="Sisk P."/>
            <person name="Stolte C."/>
            <person name="Sykes S.N."/>
            <person name="Thomson T."/>
            <person name="Walk T."/>
            <person name="White J."/>
            <person name="Yandava C."/>
            <person name="Straight P."/>
            <person name="Clardy J."/>
            <person name="Hung D."/>
            <person name="Kolter R."/>
            <person name="Mekalanos J."/>
            <person name="Walker S."/>
            <person name="Walsh C.T."/>
            <person name="Wieland-Brown L.C."/>
            <person name="Haas B."/>
            <person name="Nusbaum C."/>
            <person name="Birren B."/>
        </authorList>
    </citation>
    <scope>NUCLEOTIDE SEQUENCE [LARGE SCALE GENOMIC DNA]</scope>
    <source>
        <strain evidence="2 3">ATCC 53653</strain>
    </source>
</reference>